<sequence>MKPFGLCAREIGPTKTCIEAGSGDLPIVSNVSSQWIVAGAGQKQAPAVHVPLMHVVPGAHALDPDGVLGQGWPAAAMGVQAAVSVYTPPWSKAAGHTLSMQWTCSPPKLPFLRLTGGCVEFSLQPVAIRNVLANAVDKKIR</sequence>
<protein>
    <submittedName>
        <fullName evidence="1">Uncharacterized protein</fullName>
    </submittedName>
</protein>
<proteinExistence type="predicted"/>
<name>A0ABZ2K1I6_9BACT</name>
<evidence type="ECO:0000313" key="1">
    <source>
        <dbReference type="EMBL" id="WXA90609.1"/>
    </source>
</evidence>
<dbReference type="EMBL" id="CP089982">
    <property type="protein sequence ID" value="WXA90609.1"/>
    <property type="molecule type" value="Genomic_DNA"/>
</dbReference>
<evidence type="ECO:0000313" key="2">
    <source>
        <dbReference type="Proteomes" id="UP001379533"/>
    </source>
</evidence>
<dbReference type="RefSeq" id="WP_394841223.1">
    <property type="nucleotide sequence ID" value="NZ_CP089982.1"/>
</dbReference>
<organism evidence="1 2">
    <name type="scientific">Pendulispora brunnea</name>
    <dbReference type="NCBI Taxonomy" id="2905690"/>
    <lineage>
        <taxon>Bacteria</taxon>
        <taxon>Pseudomonadati</taxon>
        <taxon>Myxococcota</taxon>
        <taxon>Myxococcia</taxon>
        <taxon>Myxococcales</taxon>
        <taxon>Sorangiineae</taxon>
        <taxon>Pendulisporaceae</taxon>
        <taxon>Pendulispora</taxon>
    </lineage>
</organism>
<keyword evidence="2" id="KW-1185">Reference proteome</keyword>
<dbReference type="Proteomes" id="UP001379533">
    <property type="component" value="Chromosome"/>
</dbReference>
<reference evidence="1 2" key="1">
    <citation type="submission" date="2021-12" db="EMBL/GenBank/DDBJ databases">
        <title>Discovery of the Pendulisporaceae a myxobacterial family with distinct sporulation behavior and unique specialized metabolism.</title>
        <authorList>
            <person name="Garcia R."/>
            <person name="Popoff A."/>
            <person name="Bader C.D."/>
            <person name="Loehr J."/>
            <person name="Walesch S."/>
            <person name="Walt C."/>
            <person name="Boldt J."/>
            <person name="Bunk B."/>
            <person name="Haeckl F.J.F.P.J."/>
            <person name="Gunesch A.P."/>
            <person name="Birkelbach J."/>
            <person name="Nuebel U."/>
            <person name="Pietschmann T."/>
            <person name="Bach T."/>
            <person name="Mueller R."/>
        </authorList>
    </citation>
    <scope>NUCLEOTIDE SEQUENCE [LARGE SCALE GENOMIC DNA]</scope>
    <source>
        <strain evidence="1 2">MSr12523</strain>
    </source>
</reference>
<gene>
    <name evidence="1" type="ORF">LZC95_29655</name>
</gene>
<accession>A0ABZ2K1I6</accession>